<dbReference type="EC" id="6.5.1.2" evidence="2 14"/>
<feature type="binding site" evidence="14">
    <location>
        <position position="436"/>
    </location>
    <ligand>
        <name>Zn(2+)</name>
        <dbReference type="ChEBI" id="CHEBI:29105"/>
    </ligand>
</feature>
<sequence>MSIIPVEVKNQYNSIVSELNIHNHCYHVLDEPMITDGEYDHLLRKLIEIETQYPNLVSTSSPSQRVGAPPLATFSQIEHTVPMLSLENAFSNEELKSFENRVLDRLKTNIPVEYACEPKLDGIAVSLRYKSGELVSAATRGDGSIGEDITNNVRTIKSVPLQIIGDEVPEFLDVRGEIFMTKEAFSKLNKKAEENGRKTFVNPRNAAAGSVRQLDSGITATRPLDICIYSVGDISPDVGIISHYEMLLKLADYGFKISDKLRVVEGISGCIDYYNQLEIERTDLAYDIDGIVFKVNKFGLQKELGFVAKAPRWAIARKFPAQEASTLLKNVEFQVGRTGAITPVGKLEPVFVGGVTVSNVSLHNRDEIERLDLRIGDTVIVRRAGDVIPQVVSVIVSKRTDSAKKIEFPKYCPVCNSDLEKVPSQAIIRCNAGTLCNAQLKEAIKHFASRKALNIDGLGSSIVDSLVDSGLVNSVIDLYDLDIDSVAQLDGLAKKSSQNLINSINHSKSTTLSKFIYSLGIREVGETTAKSISKEFCTIGRIMNAKVEDFLEVADFGPVTAANVADFFGAIENQKLVEKLLAKGIFWEDQEDTVRKDDNLPLAGQKWVITGTFSSMPRSELTDRLEFLGAHVASAVSKNIDILVVGSNAGSKLKKAEELKIKIIQESELQNILS</sequence>
<keyword evidence="10 14" id="KW-0520">NAD</keyword>
<dbReference type="PIRSF" id="PIRSF001604">
    <property type="entry name" value="LigA"/>
    <property type="match status" value="1"/>
</dbReference>
<dbReference type="GO" id="GO:0005829">
    <property type="term" value="C:cytosol"/>
    <property type="evidence" value="ECO:0007669"/>
    <property type="project" value="TreeGrafter"/>
</dbReference>
<dbReference type="SUPFAM" id="SSF47781">
    <property type="entry name" value="RuvA domain 2-like"/>
    <property type="match status" value="1"/>
</dbReference>
<evidence type="ECO:0000313" key="17">
    <source>
        <dbReference type="EMBL" id="RZO08181.1"/>
    </source>
</evidence>
<dbReference type="SUPFAM" id="SSF56091">
    <property type="entry name" value="DNA ligase/mRNA capping enzyme, catalytic domain"/>
    <property type="match status" value="1"/>
</dbReference>
<evidence type="ECO:0000256" key="8">
    <source>
        <dbReference type="ARBA" id="ARBA00022833"/>
    </source>
</evidence>
<feature type="domain" description="BRCT" evidence="16">
    <location>
        <begin position="597"/>
        <end position="674"/>
    </location>
</feature>
<evidence type="ECO:0000256" key="5">
    <source>
        <dbReference type="ARBA" id="ARBA00022705"/>
    </source>
</evidence>
<dbReference type="Pfam" id="PF03120">
    <property type="entry name" value="OB_DNA_ligase"/>
    <property type="match status" value="1"/>
</dbReference>
<dbReference type="InterPro" id="IPR001679">
    <property type="entry name" value="DNA_ligase"/>
</dbReference>
<keyword evidence="5 14" id="KW-0235">DNA replication</keyword>
<keyword evidence="4 14" id="KW-0436">Ligase</keyword>
<comment type="function">
    <text evidence="1 14">DNA ligase that catalyzes the formation of phosphodiester linkages between 5'-phosphoryl and 3'-hydroxyl groups in double-stranded DNA using NAD as a coenzyme and as the energy source for the reaction. It is essential for DNA replication and repair of damaged DNA.</text>
</comment>
<keyword evidence="8 14" id="KW-0862">Zinc</keyword>
<dbReference type="GO" id="GO:0046872">
    <property type="term" value="F:metal ion binding"/>
    <property type="evidence" value="ECO:0007669"/>
    <property type="project" value="UniProtKB-KW"/>
</dbReference>
<dbReference type="HAMAP" id="MF_01588">
    <property type="entry name" value="DNA_ligase_A"/>
    <property type="match status" value="1"/>
</dbReference>
<dbReference type="GO" id="GO:0006281">
    <property type="term" value="P:DNA repair"/>
    <property type="evidence" value="ECO:0007669"/>
    <property type="project" value="UniProtKB-KW"/>
</dbReference>
<evidence type="ECO:0000256" key="4">
    <source>
        <dbReference type="ARBA" id="ARBA00022598"/>
    </source>
</evidence>
<dbReference type="FunFam" id="3.30.470.30:FF:000001">
    <property type="entry name" value="DNA ligase"/>
    <property type="match status" value="1"/>
</dbReference>
<feature type="binding site" evidence="14">
    <location>
        <position position="117"/>
    </location>
    <ligand>
        <name>NAD(+)</name>
        <dbReference type="ChEBI" id="CHEBI:57540"/>
    </ligand>
</feature>
<dbReference type="InterPro" id="IPR041663">
    <property type="entry name" value="DisA/LigA_HHH"/>
</dbReference>
<evidence type="ECO:0000256" key="10">
    <source>
        <dbReference type="ARBA" id="ARBA00023027"/>
    </source>
</evidence>
<dbReference type="InterPro" id="IPR001357">
    <property type="entry name" value="BRCT_dom"/>
</dbReference>
<evidence type="ECO:0000256" key="13">
    <source>
        <dbReference type="ARBA" id="ARBA00060881"/>
    </source>
</evidence>
<comment type="catalytic activity">
    <reaction evidence="12 14 15">
        <text>NAD(+) + (deoxyribonucleotide)n-3'-hydroxyl + 5'-phospho-(deoxyribonucleotide)m = (deoxyribonucleotide)n+m + AMP + beta-nicotinamide D-nucleotide.</text>
        <dbReference type="EC" id="6.5.1.2"/>
    </reaction>
</comment>
<dbReference type="SMART" id="SM00292">
    <property type="entry name" value="BRCT"/>
    <property type="match status" value="1"/>
</dbReference>
<feature type="binding site" evidence="14">
    <location>
        <position position="140"/>
    </location>
    <ligand>
        <name>NAD(+)</name>
        <dbReference type="ChEBI" id="CHEBI:57540"/>
    </ligand>
</feature>
<feature type="binding site" evidence="14">
    <location>
        <position position="294"/>
    </location>
    <ligand>
        <name>NAD(+)</name>
        <dbReference type="ChEBI" id="CHEBI:57540"/>
    </ligand>
</feature>
<dbReference type="NCBIfam" id="NF005932">
    <property type="entry name" value="PRK07956.1"/>
    <property type="match status" value="1"/>
</dbReference>
<dbReference type="Gene3D" id="1.10.150.20">
    <property type="entry name" value="5' to 3' exonuclease, C-terminal subdomain"/>
    <property type="match status" value="2"/>
</dbReference>
<evidence type="ECO:0000313" key="18">
    <source>
        <dbReference type="Proteomes" id="UP000318148"/>
    </source>
</evidence>
<dbReference type="Pfam" id="PF12826">
    <property type="entry name" value="HHH_2"/>
    <property type="match status" value="1"/>
</dbReference>
<dbReference type="PANTHER" id="PTHR23389:SF9">
    <property type="entry name" value="DNA LIGASE"/>
    <property type="match status" value="1"/>
</dbReference>
<accession>A0A520LNM2</accession>
<dbReference type="Pfam" id="PF00533">
    <property type="entry name" value="BRCT"/>
    <property type="match status" value="1"/>
</dbReference>
<dbReference type="SUPFAM" id="SSF50249">
    <property type="entry name" value="Nucleic acid-binding proteins"/>
    <property type="match status" value="1"/>
</dbReference>
<dbReference type="InterPro" id="IPR004150">
    <property type="entry name" value="NAD_DNA_ligase_OB"/>
</dbReference>
<dbReference type="PROSITE" id="PS50172">
    <property type="entry name" value="BRCT"/>
    <property type="match status" value="1"/>
</dbReference>
<dbReference type="Gene3D" id="2.40.50.140">
    <property type="entry name" value="Nucleic acid-binding proteins"/>
    <property type="match status" value="1"/>
</dbReference>
<dbReference type="Pfam" id="PF14520">
    <property type="entry name" value="HHH_5"/>
    <property type="match status" value="1"/>
</dbReference>
<dbReference type="PROSITE" id="PS01055">
    <property type="entry name" value="DNA_LIGASE_N1"/>
    <property type="match status" value="1"/>
</dbReference>
<gene>
    <name evidence="14 17" type="primary">ligA</name>
    <name evidence="17" type="ORF">EVB02_00910</name>
</gene>
<dbReference type="InterPro" id="IPR036420">
    <property type="entry name" value="BRCT_dom_sf"/>
</dbReference>
<evidence type="ECO:0000256" key="2">
    <source>
        <dbReference type="ARBA" id="ARBA00012722"/>
    </source>
</evidence>
<dbReference type="Gene3D" id="1.10.287.610">
    <property type="entry name" value="Helix hairpin bin"/>
    <property type="match status" value="1"/>
</dbReference>
<dbReference type="FunFam" id="2.40.50.140:FF:000012">
    <property type="entry name" value="DNA ligase"/>
    <property type="match status" value="1"/>
</dbReference>
<dbReference type="FunFam" id="1.10.150.20:FF:000007">
    <property type="entry name" value="DNA ligase"/>
    <property type="match status" value="1"/>
</dbReference>
<dbReference type="GO" id="GO:0006260">
    <property type="term" value="P:DNA replication"/>
    <property type="evidence" value="ECO:0007669"/>
    <property type="project" value="UniProtKB-KW"/>
</dbReference>
<dbReference type="CDD" id="cd00114">
    <property type="entry name" value="LIGANc"/>
    <property type="match status" value="1"/>
</dbReference>
<proteinExistence type="inferred from homology"/>
<organism evidence="17 18">
    <name type="scientific">SAR92 clade bacterium</name>
    <dbReference type="NCBI Taxonomy" id="2315479"/>
    <lineage>
        <taxon>Bacteria</taxon>
        <taxon>Pseudomonadati</taxon>
        <taxon>Pseudomonadota</taxon>
        <taxon>Gammaproteobacteria</taxon>
        <taxon>Cellvibrionales</taxon>
        <taxon>Porticoccaceae</taxon>
        <taxon>SAR92 clade</taxon>
    </lineage>
</organism>
<evidence type="ECO:0000256" key="12">
    <source>
        <dbReference type="ARBA" id="ARBA00034005"/>
    </source>
</evidence>
<dbReference type="PANTHER" id="PTHR23389">
    <property type="entry name" value="CHROMOSOME TRANSMISSION FIDELITY FACTOR 18"/>
    <property type="match status" value="1"/>
</dbReference>
<evidence type="ECO:0000259" key="16">
    <source>
        <dbReference type="PROSITE" id="PS50172"/>
    </source>
</evidence>
<evidence type="ECO:0000256" key="11">
    <source>
        <dbReference type="ARBA" id="ARBA00023204"/>
    </source>
</evidence>
<dbReference type="Proteomes" id="UP000318148">
    <property type="component" value="Unassembled WGS sequence"/>
</dbReference>
<feature type="binding site" evidence="14">
    <location>
        <begin position="85"/>
        <end position="86"/>
    </location>
    <ligand>
        <name>NAD(+)</name>
        <dbReference type="ChEBI" id="CHEBI:57540"/>
    </ligand>
</feature>
<dbReference type="InterPro" id="IPR013839">
    <property type="entry name" value="DNAligase_adenylation"/>
</dbReference>
<evidence type="ECO:0000256" key="9">
    <source>
        <dbReference type="ARBA" id="ARBA00022842"/>
    </source>
</evidence>
<dbReference type="PROSITE" id="PS01056">
    <property type="entry name" value="DNA_LIGASE_N2"/>
    <property type="match status" value="1"/>
</dbReference>
<feature type="active site" description="N6-AMP-lysine intermediate" evidence="14">
    <location>
        <position position="119"/>
    </location>
</feature>
<comment type="caution">
    <text evidence="17">The sequence shown here is derived from an EMBL/GenBank/DDBJ whole genome shotgun (WGS) entry which is preliminary data.</text>
</comment>
<evidence type="ECO:0000256" key="1">
    <source>
        <dbReference type="ARBA" id="ARBA00004067"/>
    </source>
</evidence>
<dbReference type="InterPro" id="IPR033136">
    <property type="entry name" value="DNA_ligase_CS"/>
</dbReference>
<protein>
    <recommendedName>
        <fullName evidence="3 14">DNA ligase</fullName>
        <ecNumber evidence="2 14">6.5.1.2</ecNumber>
    </recommendedName>
    <alternativeName>
        <fullName evidence="14">Polydeoxyribonucleotide synthase [NAD(+)]</fullName>
    </alternativeName>
</protein>
<dbReference type="InterPro" id="IPR013840">
    <property type="entry name" value="DNAligase_N"/>
</dbReference>
<dbReference type="GO" id="GO:0003911">
    <property type="term" value="F:DNA ligase (NAD+) activity"/>
    <property type="evidence" value="ECO:0007669"/>
    <property type="project" value="UniProtKB-UniRule"/>
</dbReference>
<dbReference type="EMBL" id="SHBO01000006">
    <property type="protein sequence ID" value="RZO08181.1"/>
    <property type="molecule type" value="Genomic_DNA"/>
</dbReference>
<comment type="similarity">
    <text evidence="13 14">Belongs to the NAD-dependent DNA ligase family. LigA subfamily.</text>
</comment>
<comment type="cofactor">
    <cofactor evidence="14">
        <name>Mg(2+)</name>
        <dbReference type="ChEBI" id="CHEBI:18420"/>
    </cofactor>
    <cofactor evidence="14">
        <name>Mn(2+)</name>
        <dbReference type="ChEBI" id="CHEBI:29035"/>
    </cofactor>
</comment>
<dbReference type="SMART" id="SM00532">
    <property type="entry name" value="LIGANc"/>
    <property type="match status" value="1"/>
</dbReference>
<dbReference type="InterPro" id="IPR010994">
    <property type="entry name" value="RuvA_2-like"/>
</dbReference>
<keyword evidence="11 14" id="KW-0234">DNA repair</keyword>
<evidence type="ECO:0000256" key="6">
    <source>
        <dbReference type="ARBA" id="ARBA00022723"/>
    </source>
</evidence>
<feature type="binding site" evidence="14">
    <location>
        <position position="177"/>
    </location>
    <ligand>
        <name>NAD(+)</name>
        <dbReference type="ChEBI" id="CHEBI:57540"/>
    </ligand>
</feature>
<dbReference type="Gene3D" id="3.40.50.10190">
    <property type="entry name" value="BRCT domain"/>
    <property type="match status" value="1"/>
</dbReference>
<dbReference type="InterPro" id="IPR012340">
    <property type="entry name" value="NA-bd_OB-fold"/>
</dbReference>
<keyword evidence="6 14" id="KW-0479">Metal-binding</keyword>
<evidence type="ECO:0000256" key="3">
    <source>
        <dbReference type="ARBA" id="ARBA00013308"/>
    </source>
</evidence>
<feature type="binding site" evidence="14">
    <location>
        <position position="412"/>
    </location>
    <ligand>
        <name>Zn(2+)</name>
        <dbReference type="ChEBI" id="CHEBI:29105"/>
    </ligand>
</feature>
<comment type="caution">
    <text evidence="14">Lacks conserved residue(s) required for the propagation of feature annotation.</text>
</comment>
<dbReference type="InterPro" id="IPR018239">
    <property type="entry name" value="DNA_ligase_AS"/>
</dbReference>
<evidence type="ECO:0000256" key="15">
    <source>
        <dbReference type="RuleBase" id="RU000618"/>
    </source>
</evidence>
<keyword evidence="9 14" id="KW-0460">Magnesium</keyword>
<dbReference type="NCBIfam" id="TIGR00575">
    <property type="entry name" value="dnlj"/>
    <property type="match status" value="1"/>
</dbReference>
<dbReference type="Gene3D" id="3.30.470.30">
    <property type="entry name" value="DNA ligase/mRNA capping enzyme"/>
    <property type="match status" value="1"/>
</dbReference>
<name>A0A520LNM2_9GAMM</name>
<dbReference type="Pfam" id="PF01653">
    <property type="entry name" value="DNA_ligase_aden"/>
    <property type="match status" value="1"/>
</dbReference>
<feature type="binding site" evidence="14">
    <location>
        <begin position="36"/>
        <end position="40"/>
    </location>
    <ligand>
        <name>NAD(+)</name>
        <dbReference type="ChEBI" id="CHEBI:57540"/>
    </ligand>
</feature>
<evidence type="ECO:0000256" key="7">
    <source>
        <dbReference type="ARBA" id="ARBA00022763"/>
    </source>
</evidence>
<dbReference type="Gene3D" id="6.20.10.30">
    <property type="match status" value="1"/>
</dbReference>
<feature type="binding site" evidence="14">
    <location>
        <position position="415"/>
    </location>
    <ligand>
        <name>Zn(2+)</name>
        <dbReference type="ChEBI" id="CHEBI:29105"/>
    </ligand>
</feature>
<dbReference type="AlphaFoldDB" id="A0A520LNM2"/>
<dbReference type="CDD" id="cd17748">
    <property type="entry name" value="BRCT_DNA_ligase_like"/>
    <property type="match status" value="1"/>
</dbReference>
<keyword evidence="14" id="KW-0464">Manganese</keyword>
<evidence type="ECO:0000256" key="14">
    <source>
        <dbReference type="HAMAP-Rule" id="MF_01588"/>
    </source>
</evidence>
<keyword evidence="7 14" id="KW-0227">DNA damage</keyword>
<reference evidence="17 18" key="1">
    <citation type="submission" date="2019-02" db="EMBL/GenBank/DDBJ databases">
        <title>Prokaryotic population dynamics and viral predation in marine succession experiment using metagenomics: the confinement effect.</title>
        <authorList>
            <person name="Haro-Moreno J.M."/>
            <person name="Rodriguez-Valera F."/>
            <person name="Lopez-Perez M."/>
        </authorList>
    </citation>
    <scope>NUCLEOTIDE SEQUENCE [LARGE SCALE GENOMIC DNA]</scope>
    <source>
        <strain evidence="17">MED-G169</strain>
    </source>
</reference>
<dbReference type="SUPFAM" id="SSF52113">
    <property type="entry name" value="BRCT domain"/>
    <property type="match status" value="1"/>
</dbReference>
<feature type="binding site" evidence="14">
    <location>
        <position position="318"/>
    </location>
    <ligand>
        <name>NAD(+)</name>
        <dbReference type="ChEBI" id="CHEBI:57540"/>
    </ligand>
</feature>